<dbReference type="Gene3D" id="3.40.50.450">
    <property type="match status" value="1"/>
</dbReference>
<dbReference type="EMBL" id="LAZR01008657">
    <property type="protein sequence ID" value="KKM77357.1"/>
    <property type="molecule type" value="Genomic_DNA"/>
</dbReference>
<evidence type="ECO:0000313" key="1">
    <source>
        <dbReference type="EMBL" id="KKM77357.1"/>
    </source>
</evidence>
<accession>A0A0F9N7E7</accession>
<comment type="caution">
    <text evidence="1">The sequence shown here is derived from an EMBL/GenBank/DDBJ whole genome shotgun (WGS) entry which is preliminary data.</text>
</comment>
<dbReference type="AlphaFoldDB" id="A0A0F9N7E7"/>
<name>A0A0F9N7E7_9ZZZZ</name>
<reference evidence="1" key="1">
    <citation type="journal article" date="2015" name="Nature">
        <title>Complex archaea that bridge the gap between prokaryotes and eukaryotes.</title>
        <authorList>
            <person name="Spang A."/>
            <person name="Saw J.H."/>
            <person name="Jorgensen S.L."/>
            <person name="Zaremba-Niedzwiedzka K."/>
            <person name="Martijn J."/>
            <person name="Lind A.E."/>
            <person name="van Eijk R."/>
            <person name="Schleper C."/>
            <person name="Guy L."/>
            <person name="Ettema T.J."/>
        </authorList>
    </citation>
    <scope>NUCLEOTIDE SEQUENCE</scope>
</reference>
<organism evidence="1">
    <name type="scientific">marine sediment metagenome</name>
    <dbReference type="NCBI Taxonomy" id="412755"/>
    <lineage>
        <taxon>unclassified sequences</taxon>
        <taxon>metagenomes</taxon>
        <taxon>ecological metagenomes</taxon>
    </lineage>
</organism>
<evidence type="ECO:0008006" key="2">
    <source>
        <dbReference type="Google" id="ProtNLM"/>
    </source>
</evidence>
<proteinExistence type="predicted"/>
<protein>
    <recommendedName>
        <fullName evidence="2">Glycosyltransferase subfamily 4-like N-terminal domain-containing protein</fullName>
    </recommendedName>
</protein>
<sequence length="183" mass="21071">LKGYLIGRVHPSCHEHNDEIANLGEGPKLIKYVFQPHWYTPNDIPHEQFPKEVADEDISQMERADIGIVALPIGVDCGSEIGWFAGKGKPVVAIIHDWSDPVTNRHAPSRKAQWESLQRHWMVKTFLTKVIIVGDELTVDKADPILFDKVIYIPEDYNVYDQLDELVDDWKVIKPWYPRHPNV</sequence>
<gene>
    <name evidence="1" type="ORF">LCGC14_1370980</name>
</gene>
<feature type="non-terminal residue" evidence="1">
    <location>
        <position position="1"/>
    </location>
</feature>
<dbReference type="SUPFAM" id="SSF52309">
    <property type="entry name" value="N-(deoxy)ribosyltransferase-like"/>
    <property type="match status" value="1"/>
</dbReference>